<protein>
    <submittedName>
        <fullName evidence="2">Uncharacterized protein</fullName>
    </submittedName>
</protein>
<reference evidence="3" key="1">
    <citation type="journal article" date="2009" name="Environ. Microbiol.">
        <title>The genome of Polaromonas naphthalenivorans strain CJ2, isolated from coal tar-contaminated sediment, reveals physiological and metabolic versatility and evolution through extensive horizontal gene transfer.</title>
        <authorList>
            <person name="Yagi J.M."/>
            <person name="Sims D."/>
            <person name="Brettin T."/>
            <person name="Bruce D."/>
            <person name="Madsen E.L."/>
        </authorList>
    </citation>
    <scope>NUCLEOTIDE SEQUENCE [LARGE SCALE GENOMIC DNA]</scope>
    <source>
        <strain evidence="3">CJ2</strain>
    </source>
</reference>
<keyword evidence="1" id="KW-1133">Transmembrane helix</keyword>
<evidence type="ECO:0000313" key="3">
    <source>
        <dbReference type="Proteomes" id="UP000000644"/>
    </source>
</evidence>
<dbReference type="KEGG" id="pna:Pnap_2240"/>
<keyword evidence="1" id="KW-0472">Membrane</keyword>
<dbReference type="AlphaFoldDB" id="A1VPH0"/>
<evidence type="ECO:0000256" key="1">
    <source>
        <dbReference type="SAM" id="Phobius"/>
    </source>
</evidence>
<keyword evidence="1" id="KW-0812">Transmembrane</keyword>
<dbReference type="TCDB" id="1.E.50.1.2">
    <property type="family name" value="the beta-proteobacterial holin (bp-hol) family"/>
</dbReference>
<dbReference type="OrthoDB" id="8910642at2"/>
<evidence type="ECO:0000313" key="2">
    <source>
        <dbReference type="EMBL" id="ABM37548.1"/>
    </source>
</evidence>
<gene>
    <name evidence="2" type="ordered locus">Pnap_2240</name>
</gene>
<dbReference type="STRING" id="365044.Pnap_2240"/>
<dbReference type="Proteomes" id="UP000000644">
    <property type="component" value="Chromosome"/>
</dbReference>
<accession>A1VPH0</accession>
<proteinExistence type="predicted"/>
<organism evidence="2 3">
    <name type="scientific">Polaromonas naphthalenivorans (strain CJ2)</name>
    <dbReference type="NCBI Taxonomy" id="365044"/>
    <lineage>
        <taxon>Bacteria</taxon>
        <taxon>Pseudomonadati</taxon>
        <taxon>Pseudomonadota</taxon>
        <taxon>Betaproteobacteria</taxon>
        <taxon>Burkholderiales</taxon>
        <taxon>Comamonadaceae</taxon>
        <taxon>Polaromonas</taxon>
    </lineage>
</organism>
<sequence>MNHNDISMPFVKASSAIAAAVAAKAEVVEQLATSATAHSSYHTWAAVNAIPWGTIASIAAALYSLLLIAEWFWKKLWRPFFESRGWLPKTRRRVITVEEYEAGNTDRAPL</sequence>
<feature type="transmembrane region" description="Helical" evidence="1">
    <location>
        <begin position="49"/>
        <end position="73"/>
    </location>
</feature>
<dbReference type="EMBL" id="CP000529">
    <property type="protein sequence ID" value="ABM37548.1"/>
    <property type="molecule type" value="Genomic_DNA"/>
</dbReference>
<dbReference type="RefSeq" id="WP_011801626.1">
    <property type="nucleotide sequence ID" value="NC_008781.1"/>
</dbReference>
<dbReference type="HOGENOM" id="CLU_2168657_0_0_4"/>
<name>A1VPH0_POLNA</name>
<keyword evidence="3" id="KW-1185">Reference proteome</keyword>